<sequence>MNSQSQLKKIERKLNKLQHVVFKETGITCGPHPSKHLAILNAGLVNGLTDEIIYKHFSKYGEIEHIILIPGKSCSFLSYVKEISASRALQNYNSKLNIAQDNKPIYLSYANKLPDIQKEDCWDKYPPGLILLDNFITDEEEKLYSKLILSKRI</sequence>
<dbReference type="InterPro" id="IPR012677">
    <property type="entry name" value="Nucleotide-bd_a/b_plait_sf"/>
</dbReference>
<keyword evidence="5" id="KW-1185">Reference proteome</keyword>
<dbReference type="PROSITE" id="PS50102">
    <property type="entry name" value="RRM"/>
    <property type="match status" value="1"/>
</dbReference>
<dbReference type="SUPFAM" id="SSF54928">
    <property type="entry name" value="RNA-binding domain, RBD"/>
    <property type="match status" value="1"/>
</dbReference>
<dbReference type="InterPro" id="IPR000504">
    <property type="entry name" value="RRM_dom"/>
</dbReference>
<name>A0ABQ9JL08_9CUCU</name>
<accession>A0ABQ9JL08</accession>
<evidence type="ECO:0000256" key="1">
    <source>
        <dbReference type="ARBA" id="ARBA00022884"/>
    </source>
</evidence>
<keyword evidence="1 2" id="KW-0694">RNA-binding</keyword>
<feature type="domain" description="RRM" evidence="3">
    <location>
        <begin position="37"/>
        <end position="112"/>
    </location>
</feature>
<protein>
    <recommendedName>
        <fullName evidence="3">RRM domain-containing protein</fullName>
    </recommendedName>
</protein>
<dbReference type="Proteomes" id="UP001162164">
    <property type="component" value="Unassembled WGS sequence"/>
</dbReference>
<evidence type="ECO:0000313" key="5">
    <source>
        <dbReference type="Proteomes" id="UP001162164"/>
    </source>
</evidence>
<proteinExistence type="predicted"/>
<dbReference type="InterPro" id="IPR035979">
    <property type="entry name" value="RBD_domain_sf"/>
</dbReference>
<dbReference type="EMBL" id="JAPWTJ010000452">
    <property type="protein sequence ID" value="KAJ8978309.1"/>
    <property type="molecule type" value="Genomic_DNA"/>
</dbReference>
<dbReference type="Gene3D" id="3.30.70.330">
    <property type="match status" value="1"/>
</dbReference>
<comment type="caution">
    <text evidence="4">The sequence shown here is derived from an EMBL/GenBank/DDBJ whole genome shotgun (WGS) entry which is preliminary data.</text>
</comment>
<reference evidence="4" key="1">
    <citation type="journal article" date="2023" name="Insect Mol. Biol.">
        <title>Genome sequencing provides insights into the evolution of gene families encoding plant cell wall-degrading enzymes in longhorned beetles.</title>
        <authorList>
            <person name="Shin N.R."/>
            <person name="Okamura Y."/>
            <person name="Kirsch R."/>
            <person name="Pauchet Y."/>
        </authorList>
    </citation>
    <scope>NUCLEOTIDE SEQUENCE</scope>
    <source>
        <strain evidence="4">MMC_N1</strain>
    </source>
</reference>
<evidence type="ECO:0000313" key="4">
    <source>
        <dbReference type="EMBL" id="KAJ8978309.1"/>
    </source>
</evidence>
<gene>
    <name evidence="4" type="ORF">NQ317_008181</name>
</gene>
<organism evidence="4 5">
    <name type="scientific">Molorchus minor</name>
    <dbReference type="NCBI Taxonomy" id="1323400"/>
    <lineage>
        <taxon>Eukaryota</taxon>
        <taxon>Metazoa</taxon>
        <taxon>Ecdysozoa</taxon>
        <taxon>Arthropoda</taxon>
        <taxon>Hexapoda</taxon>
        <taxon>Insecta</taxon>
        <taxon>Pterygota</taxon>
        <taxon>Neoptera</taxon>
        <taxon>Endopterygota</taxon>
        <taxon>Coleoptera</taxon>
        <taxon>Polyphaga</taxon>
        <taxon>Cucujiformia</taxon>
        <taxon>Chrysomeloidea</taxon>
        <taxon>Cerambycidae</taxon>
        <taxon>Lamiinae</taxon>
        <taxon>Monochamini</taxon>
        <taxon>Molorchus</taxon>
    </lineage>
</organism>
<evidence type="ECO:0000259" key="3">
    <source>
        <dbReference type="PROSITE" id="PS50102"/>
    </source>
</evidence>
<evidence type="ECO:0000256" key="2">
    <source>
        <dbReference type="PROSITE-ProRule" id="PRU00176"/>
    </source>
</evidence>
<dbReference type="Pfam" id="PF00076">
    <property type="entry name" value="RRM_1"/>
    <property type="match status" value="1"/>
</dbReference>